<sequence>MTLSNRFGPIKIKYLTAVICGKDGLFTFSIRLLGIAIVLFALGSCGVKKSLQDLPDVSQYKTDIPERKQLNDSTFALDDDFLTKNKQGQWELYVSGNPYELGLKTGSLTRELFTQQERIFIDKIDSLVPSKGKQNLLRKFLAWFNRKMYLNIDSQYKAEIYGMSHYASKDFDYIAKPYQRVMYFHGAHDIGHALQDLALVGCSSFAAWGDQTEDGKMIIARNFDFYVGDEFAKNKIIAFVDPDEGHKFMSVTWGGFIGVLSGMNDQGLTVTINAGKSDFPLVAKTPISLVTREILQYASTIDEAIEIAKKREVFVSESIFIGSAKDKRAAIIEVSPNNFGVYDVENTNELICSNHFQSAAYAEDKKNQKHIFESHSQYRYERMEELLEETPKMTPKIAVDILRDKKGLNDERIGYGNEKALNQLLAHHGIVFQPEDLKVWVSSNPYQLGEFVAYDLNEIFDGNNFPNKVTSQSDSKLNIPKDPFLKTLAFQHYQRYRALRNQISKAISLNAHVDQKTLQEFIQVNPDFWEAYYLVGKYNYTKGYDRLALNAFLEAETKEITTVPDRDEVERYIRKLKR</sequence>
<dbReference type="Pfam" id="PF03417">
    <property type="entry name" value="AAT"/>
    <property type="match status" value="1"/>
</dbReference>
<evidence type="ECO:0000259" key="1">
    <source>
        <dbReference type="Pfam" id="PF03417"/>
    </source>
</evidence>
<gene>
    <name evidence="2" type="ORF">LCGC14_1209580</name>
</gene>
<dbReference type="InterPro" id="IPR047803">
    <property type="entry name" value="DCD1A/B-like"/>
</dbReference>
<reference evidence="2" key="1">
    <citation type="journal article" date="2015" name="Nature">
        <title>Complex archaea that bridge the gap between prokaryotes and eukaryotes.</title>
        <authorList>
            <person name="Spang A."/>
            <person name="Saw J.H."/>
            <person name="Jorgensen S.L."/>
            <person name="Zaremba-Niedzwiedzka K."/>
            <person name="Martijn J."/>
            <person name="Lind A.E."/>
            <person name="van Eijk R."/>
            <person name="Schleper C."/>
            <person name="Guy L."/>
            <person name="Ettema T.J."/>
        </authorList>
    </citation>
    <scope>NUCLEOTIDE SEQUENCE</scope>
</reference>
<dbReference type="PANTHER" id="PTHR35190:SF2">
    <property type="entry name" value="PROTEIN DCD1B"/>
    <property type="match status" value="1"/>
</dbReference>
<dbReference type="InterPro" id="IPR005079">
    <property type="entry name" value="Peptidase_C45_hydrolase"/>
</dbReference>
<dbReference type="InterPro" id="IPR047794">
    <property type="entry name" value="C45_proenzyme-like"/>
</dbReference>
<accession>A0A0F9NWU4</accession>
<feature type="domain" description="Peptidase C45 hydrolase" evidence="1">
    <location>
        <begin position="212"/>
        <end position="442"/>
    </location>
</feature>
<proteinExistence type="predicted"/>
<dbReference type="NCBIfam" id="NF040521">
    <property type="entry name" value="C45_proenzyme"/>
    <property type="match status" value="1"/>
</dbReference>
<protein>
    <recommendedName>
        <fullName evidence="1">Peptidase C45 hydrolase domain-containing protein</fullName>
    </recommendedName>
</protein>
<name>A0A0F9NWU4_9ZZZZ</name>
<dbReference type="AlphaFoldDB" id="A0A0F9NWU4"/>
<evidence type="ECO:0000313" key="2">
    <source>
        <dbReference type="EMBL" id="KKM93320.1"/>
    </source>
</evidence>
<dbReference type="PANTHER" id="PTHR35190">
    <property type="entry name" value="PROTEIN DCD1B"/>
    <property type="match status" value="1"/>
</dbReference>
<organism evidence="2">
    <name type="scientific">marine sediment metagenome</name>
    <dbReference type="NCBI Taxonomy" id="412755"/>
    <lineage>
        <taxon>unclassified sequences</taxon>
        <taxon>metagenomes</taxon>
        <taxon>ecological metagenomes</taxon>
    </lineage>
</organism>
<comment type="caution">
    <text evidence="2">The sequence shown here is derived from an EMBL/GenBank/DDBJ whole genome shotgun (WGS) entry which is preliminary data.</text>
</comment>
<dbReference type="EMBL" id="LAZR01006282">
    <property type="protein sequence ID" value="KKM93320.1"/>
    <property type="molecule type" value="Genomic_DNA"/>
</dbReference>
<dbReference type="Gene3D" id="3.60.60.10">
    <property type="entry name" value="Penicillin V Acylase, Chain A"/>
    <property type="match status" value="1"/>
</dbReference>